<dbReference type="Pfam" id="PF08352">
    <property type="entry name" value="oligo_HPY"/>
    <property type="match status" value="1"/>
</dbReference>
<evidence type="ECO:0000313" key="6">
    <source>
        <dbReference type="EMBL" id="WNM62429.1"/>
    </source>
</evidence>
<keyword evidence="4 6" id="KW-0067">ATP-binding</keyword>
<dbReference type="GO" id="GO:0015833">
    <property type="term" value="P:peptide transport"/>
    <property type="evidence" value="ECO:0007669"/>
    <property type="project" value="InterPro"/>
</dbReference>
<dbReference type="InterPro" id="IPR050319">
    <property type="entry name" value="ABC_transp_ATP-bind"/>
</dbReference>
<keyword evidence="3" id="KW-0547">Nucleotide-binding</keyword>
<dbReference type="CDD" id="cd03257">
    <property type="entry name" value="ABC_NikE_OppD_transporters"/>
    <property type="match status" value="1"/>
</dbReference>
<keyword evidence="7" id="KW-1185">Reference proteome</keyword>
<dbReference type="FunFam" id="3.40.50.300:FF:000016">
    <property type="entry name" value="Oligopeptide ABC transporter ATP-binding component"/>
    <property type="match status" value="1"/>
</dbReference>
<keyword evidence="2" id="KW-0813">Transport</keyword>
<dbReference type="InterPro" id="IPR003439">
    <property type="entry name" value="ABC_transporter-like_ATP-bd"/>
</dbReference>
<dbReference type="InterPro" id="IPR013563">
    <property type="entry name" value="Oligopep_ABC_C"/>
</dbReference>
<dbReference type="SUPFAM" id="SSF52540">
    <property type="entry name" value="P-loop containing nucleoside triphosphate hydrolases"/>
    <property type="match status" value="1"/>
</dbReference>
<dbReference type="KEGG" id="nneo:PQG83_01410"/>
<name>A0AA96K3B5_9BACT</name>
<dbReference type="SMART" id="SM00382">
    <property type="entry name" value="AAA"/>
    <property type="match status" value="1"/>
</dbReference>
<dbReference type="GO" id="GO:0005524">
    <property type="term" value="F:ATP binding"/>
    <property type="evidence" value="ECO:0007669"/>
    <property type="project" value="UniProtKB-KW"/>
</dbReference>
<dbReference type="GO" id="GO:0055085">
    <property type="term" value="P:transmembrane transport"/>
    <property type="evidence" value="ECO:0007669"/>
    <property type="project" value="UniProtKB-ARBA"/>
</dbReference>
<dbReference type="Proteomes" id="UP001302494">
    <property type="component" value="Chromosome"/>
</dbReference>
<protein>
    <submittedName>
        <fullName evidence="6">Dipeptide ABC transporter ATP-binding protein</fullName>
    </submittedName>
</protein>
<organism evidence="6 7">
    <name type="scientific">Candidatus Nitrospira neomarina</name>
    <dbReference type="NCBI Taxonomy" id="3020899"/>
    <lineage>
        <taxon>Bacteria</taxon>
        <taxon>Pseudomonadati</taxon>
        <taxon>Nitrospirota</taxon>
        <taxon>Nitrospiria</taxon>
        <taxon>Nitrospirales</taxon>
        <taxon>Nitrospiraceae</taxon>
        <taxon>Nitrospira</taxon>
    </lineage>
</organism>
<dbReference type="NCBIfam" id="TIGR01727">
    <property type="entry name" value="oligo_HPY"/>
    <property type="match status" value="1"/>
</dbReference>
<evidence type="ECO:0000256" key="3">
    <source>
        <dbReference type="ARBA" id="ARBA00022741"/>
    </source>
</evidence>
<dbReference type="AlphaFoldDB" id="A0AA96K3B5"/>
<accession>A0AA96K3B5</accession>
<proteinExistence type="inferred from homology"/>
<dbReference type="PANTHER" id="PTHR43776:SF7">
    <property type="entry name" value="D,D-DIPEPTIDE TRANSPORT ATP-BINDING PROTEIN DDPF-RELATED"/>
    <property type="match status" value="1"/>
</dbReference>
<reference evidence="6 7" key="1">
    <citation type="submission" date="2023-01" db="EMBL/GenBank/DDBJ databases">
        <title>Cultivation and genomic characterization of new, ubiquitous marine nitrite-oxidizing bacteria from the Nitrospirales.</title>
        <authorList>
            <person name="Mueller A.J."/>
            <person name="Daebeler A."/>
            <person name="Herbold C.W."/>
            <person name="Kirkegaard R.H."/>
            <person name="Daims H."/>
        </authorList>
    </citation>
    <scope>NUCLEOTIDE SEQUENCE [LARGE SCALE GENOMIC DNA]</scope>
    <source>
        <strain evidence="6 7">DK</strain>
    </source>
</reference>
<evidence type="ECO:0000256" key="2">
    <source>
        <dbReference type="ARBA" id="ARBA00022448"/>
    </source>
</evidence>
<feature type="domain" description="ABC transporter" evidence="5">
    <location>
        <begin position="20"/>
        <end position="259"/>
    </location>
</feature>
<dbReference type="PANTHER" id="PTHR43776">
    <property type="entry name" value="TRANSPORT ATP-BINDING PROTEIN"/>
    <property type="match status" value="1"/>
</dbReference>
<dbReference type="PROSITE" id="PS00211">
    <property type="entry name" value="ABC_TRANSPORTER_1"/>
    <property type="match status" value="1"/>
</dbReference>
<evidence type="ECO:0000256" key="1">
    <source>
        <dbReference type="ARBA" id="ARBA00005417"/>
    </source>
</evidence>
<dbReference type="RefSeq" id="WP_312745912.1">
    <property type="nucleotide sequence ID" value="NZ_CP116968.1"/>
</dbReference>
<evidence type="ECO:0000313" key="7">
    <source>
        <dbReference type="Proteomes" id="UP001302494"/>
    </source>
</evidence>
<dbReference type="Pfam" id="PF00005">
    <property type="entry name" value="ABC_tran"/>
    <property type="match status" value="1"/>
</dbReference>
<dbReference type="Gene3D" id="3.40.50.300">
    <property type="entry name" value="P-loop containing nucleotide triphosphate hydrolases"/>
    <property type="match status" value="1"/>
</dbReference>
<evidence type="ECO:0000256" key="4">
    <source>
        <dbReference type="ARBA" id="ARBA00022840"/>
    </source>
</evidence>
<dbReference type="NCBIfam" id="NF008453">
    <property type="entry name" value="PRK11308.1"/>
    <property type="match status" value="1"/>
</dbReference>
<sequence length="328" mass="36470">MNDSTTPLVDVRGLKKYFPVRSGLFSKVTAWVKAVDDVSFHLGHGETLGLVGESGCGKTTVGRSILRLMEPTAGSVTFEGKNVLALSSKELRQTRRRMQVIFQDPYSSLNPRMTIGSIVSEPLKIHKIAKGKELQDQVDQLFKRVGLRPEHQSRYPHEFSGGQRQRVGIARALALNPKFIVCDEAVSALDVSIQAQILNLLRDLQQEFHLSYLFITHDLNVVQYLADRIAVMYLGKLAEVASAKDLFNDPKHPYTQALLSANPVPDPTAPSKRIIIPGDVPSPLNPPSGCRFHTRCPHVMDVCKTVEPHLTQIGPPEKGQQVWCHLYP</sequence>
<comment type="similarity">
    <text evidence="1">Belongs to the ABC transporter superfamily.</text>
</comment>
<dbReference type="EMBL" id="CP116968">
    <property type="protein sequence ID" value="WNM62429.1"/>
    <property type="molecule type" value="Genomic_DNA"/>
</dbReference>
<dbReference type="InterPro" id="IPR027417">
    <property type="entry name" value="P-loop_NTPase"/>
</dbReference>
<evidence type="ECO:0000259" key="5">
    <source>
        <dbReference type="PROSITE" id="PS50893"/>
    </source>
</evidence>
<gene>
    <name evidence="6" type="ORF">PQG83_01410</name>
</gene>
<dbReference type="GO" id="GO:0016887">
    <property type="term" value="F:ATP hydrolysis activity"/>
    <property type="evidence" value="ECO:0007669"/>
    <property type="project" value="InterPro"/>
</dbReference>
<dbReference type="PROSITE" id="PS50893">
    <property type="entry name" value="ABC_TRANSPORTER_2"/>
    <property type="match status" value="1"/>
</dbReference>
<dbReference type="InterPro" id="IPR017871">
    <property type="entry name" value="ABC_transporter-like_CS"/>
</dbReference>
<dbReference type="InterPro" id="IPR003593">
    <property type="entry name" value="AAA+_ATPase"/>
</dbReference>